<gene>
    <name evidence="8" type="ORF">SAMN06273572_1052</name>
</gene>
<evidence type="ECO:0000313" key="8">
    <source>
        <dbReference type="EMBL" id="SOH94583.1"/>
    </source>
</evidence>
<keyword evidence="2" id="KW-0378">Hydrolase</keyword>
<dbReference type="Pfam" id="PF08482">
    <property type="entry name" value="HrpB_C"/>
    <property type="match status" value="1"/>
</dbReference>
<dbReference type="SMART" id="SM00487">
    <property type="entry name" value="DEXDc"/>
    <property type="match status" value="1"/>
</dbReference>
<evidence type="ECO:0000256" key="4">
    <source>
        <dbReference type="ARBA" id="ARBA00022840"/>
    </source>
</evidence>
<keyword evidence="9" id="KW-1185">Reference proteome</keyword>
<dbReference type="InterPro" id="IPR010225">
    <property type="entry name" value="HrpB"/>
</dbReference>
<dbReference type="Gene3D" id="3.40.50.300">
    <property type="entry name" value="P-loop containing nucleotide triphosphate hydrolases"/>
    <property type="match status" value="2"/>
</dbReference>
<protein>
    <submittedName>
        <fullName evidence="8">ATP-dependent helicase HrpB</fullName>
    </submittedName>
</protein>
<dbReference type="CDD" id="cd18791">
    <property type="entry name" value="SF2_C_RHA"/>
    <property type="match status" value="1"/>
</dbReference>
<evidence type="ECO:0000256" key="2">
    <source>
        <dbReference type="ARBA" id="ARBA00022801"/>
    </source>
</evidence>
<keyword evidence="3 8" id="KW-0347">Helicase</keyword>
<dbReference type="FunFam" id="3.40.50.300:FF:002125">
    <property type="entry name" value="ATP-dependent helicase HrpB"/>
    <property type="match status" value="1"/>
</dbReference>
<dbReference type="GO" id="GO:0005524">
    <property type="term" value="F:ATP binding"/>
    <property type="evidence" value="ECO:0007669"/>
    <property type="project" value="UniProtKB-KW"/>
</dbReference>
<dbReference type="EMBL" id="OCTN01000005">
    <property type="protein sequence ID" value="SOH94583.1"/>
    <property type="molecule type" value="Genomic_DNA"/>
</dbReference>
<dbReference type="PANTHER" id="PTHR43519">
    <property type="entry name" value="ATP-DEPENDENT RNA HELICASE HRPB"/>
    <property type="match status" value="1"/>
</dbReference>
<dbReference type="InterPro" id="IPR011545">
    <property type="entry name" value="DEAD/DEAH_box_helicase_dom"/>
</dbReference>
<feature type="domain" description="Helicase C-terminal" evidence="7">
    <location>
        <begin position="206"/>
        <end position="369"/>
    </location>
</feature>
<evidence type="ECO:0000259" key="7">
    <source>
        <dbReference type="PROSITE" id="PS51194"/>
    </source>
</evidence>
<dbReference type="SUPFAM" id="SSF52540">
    <property type="entry name" value="P-loop containing nucleoside triphosphate hydrolases"/>
    <property type="match status" value="1"/>
</dbReference>
<dbReference type="GO" id="GO:0003676">
    <property type="term" value="F:nucleic acid binding"/>
    <property type="evidence" value="ECO:0007669"/>
    <property type="project" value="InterPro"/>
</dbReference>
<keyword evidence="1" id="KW-0547">Nucleotide-binding</keyword>
<dbReference type="InterPro" id="IPR049614">
    <property type="entry name" value="HrpB_DEXH"/>
</dbReference>
<dbReference type="SMART" id="SM00490">
    <property type="entry name" value="HELICc"/>
    <property type="match status" value="1"/>
</dbReference>
<dbReference type="CDD" id="cd17990">
    <property type="entry name" value="DEXHc_HrpB"/>
    <property type="match status" value="1"/>
</dbReference>
<evidence type="ECO:0000256" key="1">
    <source>
        <dbReference type="ARBA" id="ARBA00022741"/>
    </source>
</evidence>
<accession>A0A2C9CTN8</accession>
<dbReference type="InterPro" id="IPR007502">
    <property type="entry name" value="Helicase-assoc_dom"/>
</dbReference>
<dbReference type="PANTHER" id="PTHR43519:SF1">
    <property type="entry name" value="ATP-DEPENDENT RNA HELICASE HRPB"/>
    <property type="match status" value="1"/>
</dbReference>
<dbReference type="AlphaFoldDB" id="A0A2C9CTN8"/>
<evidence type="ECO:0000256" key="5">
    <source>
        <dbReference type="SAM" id="MobiDB-lite"/>
    </source>
</evidence>
<dbReference type="InterPro" id="IPR001650">
    <property type="entry name" value="Helicase_C-like"/>
</dbReference>
<reference evidence="9" key="1">
    <citation type="submission" date="2017-09" db="EMBL/GenBank/DDBJ databases">
        <authorList>
            <person name="Varghese N."/>
            <person name="Submissions S."/>
        </authorList>
    </citation>
    <scope>NUCLEOTIDE SEQUENCE [LARGE SCALE GENOMIC DNA]</scope>
    <source>
        <strain evidence="9">C7</strain>
    </source>
</reference>
<feature type="region of interest" description="Disordered" evidence="5">
    <location>
        <begin position="780"/>
        <end position="803"/>
    </location>
</feature>
<feature type="domain" description="Helicase ATP-binding" evidence="6">
    <location>
        <begin position="15"/>
        <end position="174"/>
    </location>
</feature>
<name>A0A2C9CTN8_9RHOB</name>
<dbReference type="NCBIfam" id="TIGR01970">
    <property type="entry name" value="DEAH_box_HrpB"/>
    <property type="match status" value="1"/>
</dbReference>
<dbReference type="PROSITE" id="PS51192">
    <property type="entry name" value="HELICASE_ATP_BIND_1"/>
    <property type="match status" value="1"/>
</dbReference>
<dbReference type="PROSITE" id="PS51194">
    <property type="entry name" value="HELICASE_CTER"/>
    <property type="match status" value="1"/>
</dbReference>
<dbReference type="GO" id="GO:0004386">
    <property type="term" value="F:helicase activity"/>
    <property type="evidence" value="ECO:0007669"/>
    <property type="project" value="UniProtKB-KW"/>
</dbReference>
<sequence length="803" mass="86908">MHMTLPIESVLPDLVKALCDHGTAVLQAPPGAGKTTMVPIALLPRIAGRIVMLEPRRIAARTAAARIAELMGEPVGQSVGYRMRGDSVAGSRIEVVTEGILTRMLQSDPELTGTDCLIFDEFHERSLQADLGLALALEVRGALRDDLHILVMSATLDAEPVAELMGGAPVITSEGRMFPVETHWAETALPPAQRRGRALADAVATQIRSAIAENEGSALVFLPGQGEINMVAQRLNDLPADISVRPLYGAMPIAAQRAAIAPAKQGRKVVLATSIAETSLTIEGVRIVIDAGLARRARFDPASAMSRLITERVTRAEAEQRRGRAGRMQPGVCYRMWTKGEEGALAAFAPPEITDADLVPLALELATWGAQASDLSFLTPPPDRALDEAYALLHDLGCIDRTGLTAHGRAAAAVPVHPRLAHMLLMAGGSGPLAADLAALLGARDPMRGAGSDLNRRLKAFRTPEFTEIRKEAKRLARFAAKSGPKHSAGALLSLAYPDRIAKRRPGDAPRFHLSGGKGVKLAPDDPLAAQTMLIVAETDGHLTEAAIRLSLPVTLPEIRDLHANRLQQVDICEWSKRHRRVEPRQRTMLGALILEDQHWPDAPDADIAAGLVVGIRQLGLDVLGWSKASRLLRTRIGFVGAPLPDVSDQALLDTLPDWLAPHLHGQRSAGDLGRFDPLEPLLNLLDWPQRQMLDERAPSHFTAPTGTRCPIDWSDPAHPATEVRLQEVFGLTTHPTVNNIPLRLDLLSPARRPVQTTSDLPGFWATSYMDVRKDMRGRYPRHPWPDDPAAAPPTNRVKPRGS</sequence>
<organism evidence="8 9">
    <name type="scientific">Pontivivens marinum</name>
    <dbReference type="NCBI Taxonomy" id="1690039"/>
    <lineage>
        <taxon>Bacteria</taxon>
        <taxon>Pseudomonadati</taxon>
        <taxon>Pseudomonadota</taxon>
        <taxon>Alphaproteobacteria</taxon>
        <taxon>Rhodobacterales</taxon>
        <taxon>Paracoccaceae</taxon>
        <taxon>Pontivivens</taxon>
    </lineage>
</organism>
<dbReference type="InterPro" id="IPR027417">
    <property type="entry name" value="P-loop_NTPase"/>
</dbReference>
<dbReference type="SMART" id="SM00847">
    <property type="entry name" value="HA2"/>
    <property type="match status" value="1"/>
</dbReference>
<dbReference type="InterPro" id="IPR014001">
    <property type="entry name" value="Helicase_ATP-bd"/>
</dbReference>
<dbReference type="InterPro" id="IPR013689">
    <property type="entry name" value="RNA_helicase_ATP-dep_HrpB_C"/>
</dbReference>
<dbReference type="PIRSF" id="PIRSF005496">
    <property type="entry name" value="ATP_hel_hrpB"/>
    <property type="match status" value="1"/>
</dbReference>
<evidence type="ECO:0000259" key="6">
    <source>
        <dbReference type="PROSITE" id="PS51192"/>
    </source>
</evidence>
<keyword evidence="4" id="KW-0067">ATP-binding</keyword>
<dbReference type="Pfam" id="PF00270">
    <property type="entry name" value="DEAD"/>
    <property type="match status" value="1"/>
</dbReference>
<dbReference type="Pfam" id="PF00271">
    <property type="entry name" value="Helicase_C"/>
    <property type="match status" value="1"/>
</dbReference>
<dbReference type="GO" id="GO:0016787">
    <property type="term" value="F:hydrolase activity"/>
    <property type="evidence" value="ECO:0007669"/>
    <property type="project" value="UniProtKB-KW"/>
</dbReference>
<evidence type="ECO:0000256" key="3">
    <source>
        <dbReference type="ARBA" id="ARBA00022806"/>
    </source>
</evidence>
<proteinExistence type="predicted"/>
<evidence type="ECO:0000313" key="9">
    <source>
        <dbReference type="Proteomes" id="UP000220034"/>
    </source>
</evidence>
<dbReference type="Gene3D" id="1.20.120.1080">
    <property type="match status" value="1"/>
</dbReference>
<dbReference type="Proteomes" id="UP000220034">
    <property type="component" value="Unassembled WGS sequence"/>
</dbReference>